<proteinExistence type="predicted"/>
<dbReference type="EMBL" id="CP021056">
    <property type="protein sequence ID" value="QXE24474.1"/>
    <property type="molecule type" value="Genomic_DNA"/>
</dbReference>
<evidence type="ECO:0000259" key="1">
    <source>
        <dbReference type="Pfam" id="PF20376"/>
    </source>
</evidence>
<feature type="domain" description="DUF6671" evidence="1">
    <location>
        <begin position="57"/>
        <end position="277"/>
    </location>
</feature>
<dbReference type="KEGG" id="rsin:B6N60_03179"/>
<dbReference type="Pfam" id="PF20376">
    <property type="entry name" value="DUF6671"/>
    <property type="match status" value="1"/>
</dbReference>
<evidence type="ECO:0000313" key="3">
    <source>
        <dbReference type="Proteomes" id="UP000683511"/>
    </source>
</evidence>
<dbReference type="Proteomes" id="UP000683511">
    <property type="component" value="Chromosome"/>
</dbReference>
<name>A0A975T9F1_9NOST</name>
<evidence type="ECO:0000313" key="2">
    <source>
        <dbReference type="EMBL" id="QXE24474.1"/>
    </source>
</evidence>
<organism evidence="2 3">
    <name type="scientific">Richelia sinica FACHB-800</name>
    <dbReference type="NCBI Taxonomy" id="1357546"/>
    <lineage>
        <taxon>Bacteria</taxon>
        <taxon>Bacillati</taxon>
        <taxon>Cyanobacteriota</taxon>
        <taxon>Cyanophyceae</taxon>
        <taxon>Nostocales</taxon>
        <taxon>Nostocaceae</taxon>
        <taxon>Richelia</taxon>
    </lineage>
</organism>
<gene>
    <name evidence="2" type="ORF">B6N60_03179</name>
</gene>
<sequence length="277" mass="30815">MAVLGTMHQKEKVIAPLLQQKLGLQVIVPENLNTDQFGTFTREIKRPGTQIAAAKLKALKALELTGKNIGIASEGSFAPHPHIPYIYANREIIIFIDKENKLEIFGEVFSLDTNFNHQTVSNLAEAKEFATKAGFPDHGLVISCQLKNQSDIHLIKGITTESKLIESVNWALHNSHNHQINIETDMRAMYNPTRMKNIEKATADLIQKLNSCCPQCATPGFAVTDRKPGLPCDLCHQPTSLTLAAIYQCQNCGFRQEKLFPNGQEFADPSQCIYCNP</sequence>
<reference evidence="2" key="1">
    <citation type="submission" date="2017-04" db="EMBL/GenBank/DDBJ databases">
        <title>Genome deletions in a multicellular cyanobacterial endosymbiont for morphological adaptation in marine diatoms.</title>
        <authorList>
            <person name="Wang Y."/>
            <person name="Gao H."/>
            <person name="Li R."/>
            <person name="Xu X."/>
        </authorList>
    </citation>
    <scope>NUCLEOTIDE SEQUENCE</scope>
    <source>
        <strain evidence="2">FACHB 800</strain>
    </source>
</reference>
<keyword evidence="3" id="KW-1185">Reference proteome</keyword>
<dbReference type="AlphaFoldDB" id="A0A975T9F1"/>
<dbReference type="InterPro" id="IPR046612">
    <property type="entry name" value="DUF6671"/>
</dbReference>
<accession>A0A975T9F1</accession>
<protein>
    <recommendedName>
        <fullName evidence="1">DUF6671 domain-containing protein</fullName>
    </recommendedName>
</protein>